<sequence>MKHIKRLSALLLAVCMAASLSVSAFAAAAPTAEELAYLDLENAAPELQDQILAARCELVYGDQAWTVNGTAYRILPNGSKEVIPEFSTLFPDWDVSKITTYAQTKWDRNRLRTVGIYRSASRSSSIGYDGVVNLPIASSVNLGYNFYSFTGDGSTVYAYAKTLPGDKYNIAIYDEDLKSDVCYMPNTIPGRDYGCIFASVNGHRYDCRASSVGLSGHAKMMVEVE</sequence>
<dbReference type="Proteomes" id="UP000823868">
    <property type="component" value="Unassembled WGS sequence"/>
</dbReference>
<comment type="caution">
    <text evidence="2">The sequence shown here is derived from an EMBL/GenBank/DDBJ whole genome shotgun (WGS) entry which is preliminary data.</text>
</comment>
<keyword evidence="1" id="KW-0732">Signal</keyword>
<organism evidence="2 3">
    <name type="scientific">Candidatus Flavonifractor merdigallinarum</name>
    <dbReference type="NCBI Taxonomy" id="2838589"/>
    <lineage>
        <taxon>Bacteria</taxon>
        <taxon>Bacillati</taxon>
        <taxon>Bacillota</taxon>
        <taxon>Clostridia</taxon>
        <taxon>Eubacteriales</taxon>
        <taxon>Oscillospiraceae</taxon>
        <taxon>Flavonifractor</taxon>
    </lineage>
</organism>
<gene>
    <name evidence="2" type="ORF">H9841_01755</name>
</gene>
<reference evidence="2" key="1">
    <citation type="journal article" date="2021" name="PeerJ">
        <title>Extensive microbial diversity within the chicken gut microbiome revealed by metagenomics and culture.</title>
        <authorList>
            <person name="Gilroy R."/>
            <person name="Ravi A."/>
            <person name="Getino M."/>
            <person name="Pursley I."/>
            <person name="Horton D.L."/>
            <person name="Alikhan N.F."/>
            <person name="Baker D."/>
            <person name="Gharbi K."/>
            <person name="Hall N."/>
            <person name="Watson M."/>
            <person name="Adriaenssens E.M."/>
            <person name="Foster-Nyarko E."/>
            <person name="Jarju S."/>
            <person name="Secka A."/>
            <person name="Antonio M."/>
            <person name="Oren A."/>
            <person name="Chaudhuri R.R."/>
            <person name="La Ragione R."/>
            <person name="Hildebrand F."/>
            <person name="Pallen M.J."/>
        </authorList>
    </citation>
    <scope>NUCLEOTIDE SEQUENCE</scope>
    <source>
        <strain evidence="2">ChiBcec16_6824</strain>
    </source>
</reference>
<evidence type="ECO:0000313" key="2">
    <source>
        <dbReference type="EMBL" id="HIY20613.1"/>
    </source>
</evidence>
<dbReference type="EMBL" id="DXDX01000037">
    <property type="protein sequence ID" value="HIY20613.1"/>
    <property type="molecule type" value="Genomic_DNA"/>
</dbReference>
<name>A0A9D2BYB5_9FIRM</name>
<accession>A0A9D2BYB5</accession>
<proteinExistence type="predicted"/>
<dbReference type="AlphaFoldDB" id="A0A9D2BYB5"/>
<protein>
    <submittedName>
        <fullName evidence="2">Uncharacterized protein</fullName>
    </submittedName>
</protein>
<reference evidence="2" key="2">
    <citation type="submission" date="2021-04" db="EMBL/GenBank/DDBJ databases">
        <authorList>
            <person name="Gilroy R."/>
        </authorList>
    </citation>
    <scope>NUCLEOTIDE SEQUENCE</scope>
    <source>
        <strain evidence="2">ChiBcec16_6824</strain>
    </source>
</reference>
<evidence type="ECO:0000256" key="1">
    <source>
        <dbReference type="SAM" id="SignalP"/>
    </source>
</evidence>
<evidence type="ECO:0000313" key="3">
    <source>
        <dbReference type="Proteomes" id="UP000823868"/>
    </source>
</evidence>
<feature type="chain" id="PRO_5038483938" evidence="1">
    <location>
        <begin position="27"/>
        <end position="225"/>
    </location>
</feature>
<feature type="signal peptide" evidence="1">
    <location>
        <begin position="1"/>
        <end position="26"/>
    </location>
</feature>